<gene>
    <name evidence="2" type="ORF">CDAR_425761</name>
</gene>
<dbReference type="AlphaFoldDB" id="A0AAV4VZW8"/>
<feature type="compositionally biased region" description="Basic and acidic residues" evidence="1">
    <location>
        <begin position="59"/>
        <end position="71"/>
    </location>
</feature>
<proteinExistence type="predicted"/>
<sequence length="71" mass="8163">MGKCSFPVLPEEDKRGRNQKNQRLTCGIERTSPSMSVIGRESKDDRTPRSNPNKISQRRGKETRSKSDERD</sequence>
<feature type="region of interest" description="Disordered" evidence="1">
    <location>
        <begin position="1"/>
        <end position="71"/>
    </location>
</feature>
<name>A0AAV4VZW8_9ARAC</name>
<reference evidence="2 3" key="1">
    <citation type="submission" date="2021-06" db="EMBL/GenBank/DDBJ databases">
        <title>Caerostris darwini draft genome.</title>
        <authorList>
            <person name="Kono N."/>
            <person name="Arakawa K."/>
        </authorList>
    </citation>
    <scope>NUCLEOTIDE SEQUENCE [LARGE SCALE GENOMIC DNA]</scope>
</reference>
<organism evidence="2 3">
    <name type="scientific">Caerostris darwini</name>
    <dbReference type="NCBI Taxonomy" id="1538125"/>
    <lineage>
        <taxon>Eukaryota</taxon>
        <taxon>Metazoa</taxon>
        <taxon>Ecdysozoa</taxon>
        <taxon>Arthropoda</taxon>
        <taxon>Chelicerata</taxon>
        <taxon>Arachnida</taxon>
        <taxon>Araneae</taxon>
        <taxon>Araneomorphae</taxon>
        <taxon>Entelegynae</taxon>
        <taxon>Araneoidea</taxon>
        <taxon>Araneidae</taxon>
        <taxon>Caerostris</taxon>
    </lineage>
</organism>
<keyword evidence="3" id="KW-1185">Reference proteome</keyword>
<evidence type="ECO:0000313" key="3">
    <source>
        <dbReference type="Proteomes" id="UP001054837"/>
    </source>
</evidence>
<accession>A0AAV4VZW8</accession>
<dbReference type="Proteomes" id="UP001054837">
    <property type="component" value="Unassembled WGS sequence"/>
</dbReference>
<protein>
    <submittedName>
        <fullName evidence="2">Uncharacterized protein</fullName>
    </submittedName>
</protein>
<comment type="caution">
    <text evidence="2">The sequence shown here is derived from an EMBL/GenBank/DDBJ whole genome shotgun (WGS) entry which is preliminary data.</text>
</comment>
<evidence type="ECO:0000313" key="2">
    <source>
        <dbReference type="EMBL" id="GIY74790.1"/>
    </source>
</evidence>
<dbReference type="EMBL" id="BPLQ01013788">
    <property type="protein sequence ID" value="GIY74790.1"/>
    <property type="molecule type" value="Genomic_DNA"/>
</dbReference>
<evidence type="ECO:0000256" key="1">
    <source>
        <dbReference type="SAM" id="MobiDB-lite"/>
    </source>
</evidence>